<proteinExistence type="predicted"/>
<dbReference type="CDD" id="cd18095">
    <property type="entry name" value="SpoU-like_rRNA-MTase"/>
    <property type="match status" value="1"/>
</dbReference>
<dbReference type="GO" id="GO:0006396">
    <property type="term" value="P:RNA processing"/>
    <property type="evidence" value="ECO:0007669"/>
    <property type="project" value="InterPro"/>
</dbReference>
<gene>
    <name evidence="4" type="ORF">CHO01_16940</name>
    <name evidence="5" type="ORF">HNR08_003277</name>
</gene>
<dbReference type="EMBL" id="JACHDN010000001">
    <property type="protein sequence ID" value="MBB5474541.1"/>
    <property type="molecule type" value="Genomic_DNA"/>
</dbReference>
<dbReference type="SUPFAM" id="SSF75217">
    <property type="entry name" value="alpha/beta knot"/>
    <property type="match status" value="1"/>
</dbReference>
<evidence type="ECO:0000313" key="7">
    <source>
        <dbReference type="Proteomes" id="UP000564629"/>
    </source>
</evidence>
<dbReference type="GO" id="GO:0008173">
    <property type="term" value="F:RNA methyltransferase activity"/>
    <property type="evidence" value="ECO:0007669"/>
    <property type="project" value="InterPro"/>
</dbReference>
<dbReference type="Proteomes" id="UP000564629">
    <property type="component" value="Unassembled WGS sequence"/>
</dbReference>
<comment type="caution">
    <text evidence="4">The sequence shown here is derived from an EMBL/GenBank/DDBJ whole genome shotgun (WGS) entry which is preliminary data.</text>
</comment>
<dbReference type="AlphaFoldDB" id="A0A511FFH3"/>
<feature type="domain" description="tRNA/rRNA methyltransferase SpoU type" evidence="3">
    <location>
        <begin position="154"/>
        <end position="297"/>
    </location>
</feature>
<keyword evidence="1 4" id="KW-0489">Methyltransferase</keyword>
<sequence length="304" mass="32500">MPALDLVHLTDPADERLADYVALTDVALRSRHEPAKGLYIAESSTVLGRALAAGHRPRSVLVSPRWLPDLEAMLTSRDPGDPPVRVYVAEPAVLEAITGFHVHRGALAAMHRPPLPPVAEVLAGARRVAVLEDVVDHTNVGAYLPISQQPPSRVVVFEDLVDHTNLGAGIRACAALNADAFLVTPRCADPLYRRSVRVSMGTVFQVPWTRIDSWPQGGMDELKAAGYTVAALALSASAVSLDDFEQDLPDRLALVVGTEGHGLKPETLEHADVTVKIPMGGGVDSLNVASALAVALWGTRIRTR</sequence>
<organism evidence="4 6">
    <name type="scientific">Cellulomonas hominis</name>
    <dbReference type="NCBI Taxonomy" id="156981"/>
    <lineage>
        <taxon>Bacteria</taxon>
        <taxon>Bacillati</taxon>
        <taxon>Actinomycetota</taxon>
        <taxon>Actinomycetes</taxon>
        <taxon>Micrococcales</taxon>
        <taxon>Cellulomonadaceae</taxon>
        <taxon>Cellulomonas</taxon>
    </lineage>
</organism>
<reference evidence="4 6" key="1">
    <citation type="submission" date="2019-07" db="EMBL/GenBank/DDBJ databases">
        <title>Whole genome shotgun sequence of Cellulomonas hominis NBRC 16055.</title>
        <authorList>
            <person name="Hosoyama A."/>
            <person name="Uohara A."/>
            <person name="Ohji S."/>
            <person name="Ichikawa N."/>
        </authorList>
    </citation>
    <scope>NUCLEOTIDE SEQUENCE [LARGE SCALE GENOMIC DNA]</scope>
    <source>
        <strain evidence="4 6">NBRC 16055</strain>
    </source>
</reference>
<dbReference type="PANTHER" id="PTHR43191:SF12">
    <property type="entry name" value="RRNA METHYLASE"/>
    <property type="match status" value="1"/>
</dbReference>
<dbReference type="Proteomes" id="UP000321723">
    <property type="component" value="Unassembled WGS sequence"/>
</dbReference>
<reference evidence="5 7" key="2">
    <citation type="submission" date="2020-08" db="EMBL/GenBank/DDBJ databases">
        <title>Sequencing the genomes of 1000 actinobacteria strains.</title>
        <authorList>
            <person name="Klenk H.-P."/>
        </authorList>
    </citation>
    <scope>NUCLEOTIDE SEQUENCE [LARGE SCALE GENOMIC DNA]</scope>
    <source>
        <strain evidence="5 7">DSM 9581</strain>
    </source>
</reference>
<evidence type="ECO:0000313" key="5">
    <source>
        <dbReference type="EMBL" id="MBB5474541.1"/>
    </source>
</evidence>
<dbReference type="GO" id="GO:0032259">
    <property type="term" value="P:methylation"/>
    <property type="evidence" value="ECO:0007669"/>
    <property type="project" value="UniProtKB-KW"/>
</dbReference>
<dbReference type="Pfam" id="PF00588">
    <property type="entry name" value="SpoU_methylase"/>
    <property type="match status" value="1"/>
</dbReference>
<dbReference type="InterPro" id="IPR029028">
    <property type="entry name" value="Alpha/beta_knot_MTases"/>
</dbReference>
<keyword evidence="2 4" id="KW-0808">Transferase</keyword>
<dbReference type="InterPro" id="IPR029026">
    <property type="entry name" value="tRNA_m1G_MTases_N"/>
</dbReference>
<dbReference type="RefSeq" id="WP_146836505.1">
    <property type="nucleotide sequence ID" value="NZ_BJVQ01000019.1"/>
</dbReference>
<evidence type="ECO:0000256" key="1">
    <source>
        <dbReference type="ARBA" id="ARBA00022603"/>
    </source>
</evidence>
<dbReference type="Gene3D" id="3.30.1330.30">
    <property type="match status" value="1"/>
</dbReference>
<dbReference type="OrthoDB" id="3190829at2"/>
<evidence type="ECO:0000256" key="2">
    <source>
        <dbReference type="ARBA" id="ARBA00022679"/>
    </source>
</evidence>
<protein>
    <submittedName>
        <fullName evidence="4">rRNA methyltransferase</fullName>
    </submittedName>
    <submittedName>
        <fullName evidence="5">tRNA G18 (Ribose-2'-O)-methylase SpoU</fullName>
    </submittedName>
</protein>
<dbReference type="SUPFAM" id="SSF55315">
    <property type="entry name" value="L30e-like"/>
    <property type="match status" value="1"/>
</dbReference>
<dbReference type="EMBL" id="BJVQ01000019">
    <property type="protein sequence ID" value="GEL46578.1"/>
    <property type="molecule type" value="Genomic_DNA"/>
</dbReference>
<accession>A0A511FFH3</accession>
<evidence type="ECO:0000259" key="3">
    <source>
        <dbReference type="Pfam" id="PF00588"/>
    </source>
</evidence>
<dbReference type="InterPro" id="IPR051259">
    <property type="entry name" value="rRNA_Methyltransferase"/>
</dbReference>
<evidence type="ECO:0000313" key="4">
    <source>
        <dbReference type="EMBL" id="GEL46578.1"/>
    </source>
</evidence>
<dbReference type="GO" id="GO:0003723">
    <property type="term" value="F:RNA binding"/>
    <property type="evidence" value="ECO:0007669"/>
    <property type="project" value="InterPro"/>
</dbReference>
<evidence type="ECO:0000313" key="6">
    <source>
        <dbReference type="Proteomes" id="UP000321723"/>
    </source>
</evidence>
<name>A0A511FFH3_9CELL</name>
<dbReference type="Gene3D" id="3.40.1280.10">
    <property type="match status" value="1"/>
</dbReference>
<keyword evidence="6" id="KW-1185">Reference proteome</keyword>
<dbReference type="InterPro" id="IPR029064">
    <property type="entry name" value="Ribosomal_eL30-like_sf"/>
</dbReference>
<dbReference type="PANTHER" id="PTHR43191">
    <property type="entry name" value="RRNA METHYLTRANSFERASE 3"/>
    <property type="match status" value="1"/>
</dbReference>
<dbReference type="InterPro" id="IPR001537">
    <property type="entry name" value="SpoU_MeTrfase"/>
</dbReference>